<dbReference type="Pfam" id="PF07238">
    <property type="entry name" value="PilZ"/>
    <property type="match status" value="1"/>
</dbReference>
<evidence type="ECO:0000313" key="2">
    <source>
        <dbReference type="EMBL" id="MDZ5458314.1"/>
    </source>
</evidence>
<comment type="caution">
    <text evidence="2">The sequence shown here is derived from an EMBL/GenBank/DDBJ whole genome shotgun (WGS) entry which is preliminary data.</text>
</comment>
<gene>
    <name evidence="2" type="ORF">SM757_17200</name>
</gene>
<organism evidence="2 3">
    <name type="scientific">Azohydromonas lata</name>
    <dbReference type="NCBI Taxonomy" id="45677"/>
    <lineage>
        <taxon>Bacteria</taxon>
        <taxon>Pseudomonadati</taxon>
        <taxon>Pseudomonadota</taxon>
        <taxon>Betaproteobacteria</taxon>
        <taxon>Burkholderiales</taxon>
        <taxon>Sphaerotilaceae</taxon>
        <taxon>Azohydromonas</taxon>
    </lineage>
</organism>
<dbReference type="InterPro" id="IPR009875">
    <property type="entry name" value="PilZ_domain"/>
</dbReference>
<keyword evidence="3" id="KW-1185">Reference proteome</keyword>
<evidence type="ECO:0000259" key="1">
    <source>
        <dbReference type="Pfam" id="PF07238"/>
    </source>
</evidence>
<dbReference type="Gene3D" id="2.40.10.220">
    <property type="entry name" value="predicted glycosyltransferase like domains"/>
    <property type="match status" value="1"/>
</dbReference>
<proteinExistence type="predicted"/>
<dbReference type="RefSeq" id="WP_066337748.1">
    <property type="nucleotide sequence ID" value="NZ_JAXOJX010000028.1"/>
</dbReference>
<protein>
    <submittedName>
        <fullName evidence="2">PilZ domain-containing protein</fullName>
    </submittedName>
</protein>
<dbReference type="EMBL" id="JAXOJX010000028">
    <property type="protein sequence ID" value="MDZ5458314.1"/>
    <property type="molecule type" value="Genomic_DNA"/>
</dbReference>
<reference evidence="2 3" key="1">
    <citation type="submission" date="2023-11" db="EMBL/GenBank/DDBJ databases">
        <title>Draft genome of Azohydromonas lata strain H1 (DSM1123), a polyhydroxyalkanoate producer.</title>
        <authorList>
            <person name="Traversa D."/>
            <person name="D'Addabbo P."/>
            <person name="Pazzani C."/>
            <person name="Manzari C."/>
            <person name="Chiara M."/>
            <person name="Scrascia M."/>
        </authorList>
    </citation>
    <scope>NUCLEOTIDE SEQUENCE [LARGE SCALE GENOMIC DNA]</scope>
    <source>
        <strain evidence="2 3">H1</strain>
    </source>
</reference>
<sequence length="123" mass="12913">MNATSTPDAPAPAQPTLVQLVFSDRQALSTTYIPLFTEGGLFIATAHEHRLGDAFELLLTLPGETERRTVAGKVAWITPAHAPGGRPQGVGVAFNGSEESRAVKALIESLLADSAGARSTQVF</sequence>
<feature type="domain" description="PilZ" evidence="1">
    <location>
        <begin position="32"/>
        <end position="107"/>
    </location>
</feature>
<evidence type="ECO:0000313" key="3">
    <source>
        <dbReference type="Proteomes" id="UP001293718"/>
    </source>
</evidence>
<name>A0ABU5IGX2_9BURK</name>
<accession>A0ABU5IGX2</accession>
<dbReference type="Proteomes" id="UP001293718">
    <property type="component" value="Unassembled WGS sequence"/>
</dbReference>